<evidence type="ECO:0000313" key="3">
    <source>
        <dbReference type="EMBL" id="EFN50866.1"/>
    </source>
</evidence>
<dbReference type="InterPro" id="IPR002634">
    <property type="entry name" value="BolA"/>
</dbReference>
<dbReference type="KEGG" id="cvr:CHLNCDRAFT_141798"/>
<dbReference type="Gene3D" id="3.10.20.90">
    <property type="entry name" value="Phosphatidylinositol 3-kinase Catalytic Subunit, Chain A, domain 1"/>
    <property type="match status" value="1"/>
</dbReference>
<evidence type="ECO:0000313" key="4">
    <source>
        <dbReference type="Proteomes" id="UP000008141"/>
    </source>
</evidence>
<gene>
    <name evidence="3" type="ORF">CHLNCDRAFT_141798</name>
</gene>
<dbReference type="GeneID" id="17350296"/>
<comment type="similarity">
    <text evidence="1">Belongs to the BolA/IbaG family.</text>
</comment>
<sequence>MVGSSDVEERLRTELDVQDLKVQELAGCGTSFALYIVSESFAGKRLLERHKLVNLALAPLMPHIHALSIKKAKTPEEEQGAAEKQKPPSQQQAAAM</sequence>
<feature type="compositionally biased region" description="Low complexity" evidence="2">
    <location>
        <begin position="87"/>
        <end position="96"/>
    </location>
</feature>
<dbReference type="AlphaFoldDB" id="E1ZTM6"/>
<dbReference type="FunCoup" id="E1ZTM6">
    <property type="interactions" value="1187"/>
</dbReference>
<feature type="compositionally biased region" description="Basic and acidic residues" evidence="2">
    <location>
        <begin position="73"/>
        <end position="86"/>
    </location>
</feature>
<dbReference type="GO" id="GO:0005634">
    <property type="term" value="C:nucleus"/>
    <property type="evidence" value="ECO:0007669"/>
    <property type="project" value="TreeGrafter"/>
</dbReference>
<dbReference type="GO" id="GO:0051604">
    <property type="term" value="P:protein maturation"/>
    <property type="evidence" value="ECO:0007669"/>
    <property type="project" value="InterPro"/>
</dbReference>
<evidence type="ECO:0000256" key="1">
    <source>
        <dbReference type="RuleBase" id="RU003860"/>
    </source>
</evidence>
<dbReference type="Pfam" id="PF01722">
    <property type="entry name" value="BolA"/>
    <property type="match status" value="1"/>
</dbReference>
<name>E1ZTM6_CHLVA</name>
<organism evidence="4">
    <name type="scientific">Chlorella variabilis</name>
    <name type="common">Green alga</name>
    <dbReference type="NCBI Taxonomy" id="554065"/>
    <lineage>
        <taxon>Eukaryota</taxon>
        <taxon>Viridiplantae</taxon>
        <taxon>Chlorophyta</taxon>
        <taxon>core chlorophytes</taxon>
        <taxon>Trebouxiophyceae</taxon>
        <taxon>Chlorellales</taxon>
        <taxon>Chlorellaceae</taxon>
        <taxon>Chlorella clade</taxon>
        <taxon>Chlorella</taxon>
    </lineage>
</organism>
<dbReference type="InParanoid" id="E1ZTM6"/>
<evidence type="ECO:0000256" key="2">
    <source>
        <dbReference type="SAM" id="MobiDB-lite"/>
    </source>
</evidence>
<feature type="region of interest" description="Disordered" evidence="2">
    <location>
        <begin position="70"/>
        <end position="96"/>
    </location>
</feature>
<dbReference type="PIRSF" id="PIRSF003113">
    <property type="entry name" value="BolA"/>
    <property type="match status" value="1"/>
</dbReference>
<keyword evidence="4" id="KW-1185">Reference proteome</keyword>
<reference evidence="3 4" key="1">
    <citation type="journal article" date="2010" name="Plant Cell">
        <title>The Chlorella variabilis NC64A genome reveals adaptation to photosymbiosis, coevolution with viruses, and cryptic sex.</title>
        <authorList>
            <person name="Blanc G."/>
            <person name="Duncan G."/>
            <person name="Agarkova I."/>
            <person name="Borodovsky M."/>
            <person name="Gurnon J."/>
            <person name="Kuo A."/>
            <person name="Lindquist E."/>
            <person name="Lucas S."/>
            <person name="Pangilinan J."/>
            <person name="Polle J."/>
            <person name="Salamov A."/>
            <person name="Terry A."/>
            <person name="Yamada T."/>
            <person name="Dunigan D.D."/>
            <person name="Grigoriev I.V."/>
            <person name="Claverie J.M."/>
            <person name="Van Etten J.L."/>
        </authorList>
    </citation>
    <scope>NUCLEOTIDE SEQUENCE [LARGE SCALE GENOMIC DNA]</scope>
    <source>
        <strain evidence="3 4">NC64A</strain>
    </source>
</reference>
<dbReference type="GO" id="GO:0051537">
    <property type="term" value="F:2 iron, 2 sulfur cluster binding"/>
    <property type="evidence" value="ECO:0007669"/>
    <property type="project" value="InterPro"/>
</dbReference>
<dbReference type="GO" id="GO:0005829">
    <property type="term" value="C:cytosol"/>
    <property type="evidence" value="ECO:0007669"/>
    <property type="project" value="TreeGrafter"/>
</dbReference>
<dbReference type="PANTHER" id="PTHR12735:SF27">
    <property type="entry name" value="BOLA-LIKE PROTEIN 2"/>
    <property type="match status" value="1"/>
</dbReference>
<accession>E1ZTM6</accession>
<dbReference type="InterPro" id="IPR045115">
    <property type="entry name" value="BOL2"/>
</dbReference>
<evidence type="ECO:0008006" key="5">
    <source>
        <dbReference type="Google" id="ProtNLM"/>
    </source>
</evidence>
<dbReference type="eggNOG" id="KOG3348">
    <property type="taxonomic scope" value="Eukaryota"/>
</dbReference>
<dbReference type="InterPro" id="IPR036065">
    <property type="entry name" value="BolA-like_sf"/>
</dbReference>
<dbReference type="OrthoDB" id="4983at2759"/>
<proteinExistence type="inferred from homology"/>
<dbReference type="SUPFAM" id="SSF82657">
    <property type="entry name" value="BolA-like"/>
    <property type="match status" value="1"/>
</dbReference>
<dbReference type="EMBL" id="GL433872">
    <property type="protein sequence ID" value="EFN50866.1"/>
    <property type="molecule type" value="Genomic_DNA"/>
</dbReference>
<protein>
    <recommendedName>
        <fullName evidence="5">BolA-like protein</fullName>
    </recommendedName>
</protein>
<dbReference type="STRING" id="554065.E1ZTM6"/>
<dbReference type="GO" id="GO:0006879">
    <property type="term" value="P:intracellular iron ion homeostasis"/>
    <property type="evidence" value="ECO:0007669"/>
    <property type="project" value="InterPro"/>
</dbReference>
<dbReference type="RefSeq" id="XP_005842968.1">
    <property type="nucleotide sequence ID" value="XM_005842906.1"/>
</dbReference>
<dbReference type="PANTHER" id="PTHR12735">
    <property type="entry name" value="BOLA-LIKE PROTEIN-RELATED"/>
    <property type="match status" value="1"/>
</dbReference>
<dbReference type="Proteomes" id="UP000008141">
    <property type="component" value="Unassembled WGS sequence"/>
</dbReference>